<evidence type="ECO:0000259" key="1">
    <source>
        <dbReference type="Pfam" id="PF26353"/>
    </source>
</evidence>
<gene>
    <name evidence="2" type="ORF">QTL97_00170</name>
</gene>
<dbReference type="EMBL" id="JAUBDJ010000001">
    <property type="protein sequence ID" value="MDW0115354.1"/>
    <property type="molecule type" value="Genomic_DNA"/>
</dbReference>
<dbReference type="PROSITE" id="PS51257">
    <property type="entry name" value="PROKAR_LIPOPROTEIN"/>
    <property type="match status" value="1"/>
</dbReference>
<comment type="caution">
    <text evidence="2">The sequence shown here is derived from an EMBL/GenBank/DDBJ whole genome shotgun (WGS) entry which is preliminary data.</text>
</comment>
<reference evidence="2 3" key="1">
    <citation type="submission" date="2023-06" db="EMBL/GenBank/DDBJ databases">
        <title>Sporosarcina sp. nov., isolated from Korean traditional fermented seafood 'Jeotgal'.</title>
        <authorList>
            <person name="Yang A.I."/>
            <person name="Shin N.-R."/>
        </authorList>
    </citation>
    <scope>NUCLEOTIDE SEQUENCE [LARGE SCALE GENOMIC DNA]</scope>
    <source>
        <strain evidence="2 3">KCTC43456</strain>
    </source>
</reference>
<dbReference type="RefSeq" id="WP_283732007.1">
    <property type="nucleotide sequence ID" value="NZ_CP125968.1"/>
</dbReference>
<feature type="domain" description="YhfM-like" evidence="1">
    <location>
        <begin position="37"/>
        <end position="136"/>
    </location>
</feature>
<keyword evidence="3" id="KW-1185">Reference proteome</keyword>
<accession>A0AAW9A5M1</accession>
<organism evidence="2 3">
    <name type="scientific">Sporosarcina thermotolerans</name>
    <dbReference type="NCBI Taxonomy" id="633404"/>
    <lineage>
        <taxon>Bacteria</taxon>
        <taxon>Bacillati</taxon>
        <taxon>Bacillota</taxon>
        <taxon>Bacilli</taxon>
        <taxon>Bacillales</taxon>
        <taxon>Caryophanaceae</taxon>
        <taxon>Sporosarcina</taxon>
    </lineage>
</organism>
<evidence type="ECO:0000313" key="2">
    <source>
        <dbReference type="EMBL" id="MDW0115354.1"/>
    </source>
</evidence>
<dbReference type="Proteomes" id="UP001271648">
    <property type="component" value="Unassembled WGS sequence"/>
</dbReference>
<sequence length="143" mass="16426">MNFKTLKLLISLIGIFSILLVGCSNDLQNTELSIVVEKRIGDENNYEDFREVTDNEQVQKLKEILKDANWINAKAEMVTPPDYRFAFRFKNPNIEAKAVLYELWITPNIDKVVLIGGNQYVKLDIDKSAELFKIVTGEELTDQ</sequence>
<evidence type="ECO:0000313" key="3">
    <source>
        <dbReference type="Proteomes" id="UP001271648"/>
    </source>
</evidence>
<dbReference type="AlphaFoldDB" id="A0AAW9A5M1"/>
<protein>
    <recommendedName>
        <fullName evidence="1">YhfM-like domain-containing protein</fullName>
    </recommendedName>
</protein>
<proteinExistence type="predicted"/>
<dbReference type="Pfam" id="PF26353">
    <property type="entry name" value="YhfM"/>
    <property type="match status" value="1"/>
</dbReference>
<dbReference type="InterPro" id="IPR058780">
    <property type="entry name" value="YhfM-like_dom"/>
</dbReference>
<name>A0AAW9A5M1_9BACL</name>